<dbReference type="PANTHER" id="PTHR21198:SF7">
    <property type="entry name" value="ASPARTATE-GLUTAMATE RACEMASE FAMILY"/>
    <property type="match status" value="1"/>
</dbReference>
<proteinExistence type="inferred from homology"/>
<evidence type="ECO:0000256" key="2">
    <source>
        <dbReference type="ARBA" id="ARBA00023235"/>
    </source>
</evidence>
<dbReference type="EMBL" id="FKBS01000014">
    <property type="protein sequence ID" value="SAI23858.1"/>
    <property type="molecule type" value="Genomic_DNA"/>
</dbReference>
<comment type="similarity">
    <text evidence="1">Belongs to the aspartate/glutamate racemases family.</text>
</comment>
<dbReference type="Gene3D" id="3.40.50.1860">
    <property type="match status" value="2"/>
</dbReference>
<dbReference type="EC" id="5.1.1.13" evidence="3"/>
<gene>
    <name evidence="3" type="primary">ygeA</name>
    <name evidence="3" type="ORF">SAMEA1982600_01892</name>
</gene>
<dbReference type="RefSeq" id="WP_066410851.1">
    <property type="nucleotide sequence ID" value="NZ_FKBS01000014.1"/>
</dbReference>
<dbReference type="PROSITE" id="PS00924">
    <property type="entry name" value="ASP_GLU_RACEMASE_2"/>
    <property type="match status" value="1"/>
</dbReference>
<reference evidence="3 4" key="1">
    <citation type="submission" date="2016-03" db="EMBL/GenBank/DDBJ databases">
        <authorList>
            <consortium name="Pathogen Informatics"/>
        </authorList>
    </citation>
    <scope>NUCLEOTIDE SEQUENCE [LARGE SCALE GENOMIC DNA]</scope>
    <source>
        <strain evidence="3 4">NCTC13364</strain>
    </source>
</reference>
<dbReference type="InterPro" id="IPR001920">
    <property type="entry name" value="Asp/Glu_race"/>
</dbReference>
<protein>
    <submittedName>
        <fullName evidence="3">Aspartate racemase</fullName>
        <ecNumber evidence="3">5.1.1.13</ecNumber>
    </submittedName>
</protein>
<organism evidence="3 4">
    <name type="scientific">Bordetella ansorpii</name>
    <dbReference type="NCBI Taxonomy" id="288768"/>
    <lineage>
        <taxon>Bacteria</taxon>
        <taxon>Pseudomonadati</taxon>
        <taxon>Pseudomonadota</taxon>
        <taxon>Betaproteobacteria</taxon>
        <taxon>Burkholderiales</taxon>
        <taxon>Alcaligenaceae</taxon>
        <taxon>Bordetella</taxon>
    </lineage>
</organism>
<dbReference type="NCBIfam" id="TIGR00035">
    <property type="entry name" value="asp_race"/>
    <property type="match status" value="1"/>
</dbReference>
<dbReference type="OrthoDB" id="9803739at2"/>
<dbReference type="SUPFAM" id="SSF53681">
    <property type="entry name" value="Aspartate/glutamate racemase"/>
    <property type="match status" value="2"/>
</dbReference>
<dbReference type="Pfam" id="PF01177">
    <property type="entry name" value="Asp_Glu_race"/>
    <property type="match status" value="1"/>
</dbReference>
<keyword evidence="2 3" id="KW-0413">Isomerase</keyword>
<dbReference type="InterPro" id="IPR033134">
    <property type="entry name" value="Asp/Glu_racemase_AS_2"/>
</dbReference>
<evidence type="ECO:0000313" key="3">
    <source>
        <dbReference type="EMBL" id="SAI23858.1"/>
    </source>
</evidence>
<dbReference type="GO" id="GO:0047689">
    <property type="term" value="F:aspartate racemase activity"/>
    <property type="evidence" value="ECO:0007669"/>
    <property type="project" value="UniProtKB-EC"/>
</dbReference>
<dbReference type="AlphaFoldDB" id="A0A157NRN5"/>
<name>A0A157NRN5_9BORD</name>
<sequence>MKTIGILGGMSAASTQTYYRTMCDITRQRLGGLHSPELLIRSLDFAGIEALQARGQWDEAGRILNAEACALARGGADAIVLATNTMHKLAEQMMDDVGIPLLHIADATAQRITAAGLRTPGLMATAFTMEQAFYVDRLKAAGLRPVIPGQADRAEVHRIIYDELCKDIVKDDSRSIYEAIAGRLIEQGADGVILGCTEVGMLLDTGNVGVPVFDTTLIHCEVAIDWALQ</sequence>
<dbReference type="Proteomes" id="UP000077037">
    <property type="component" value="Unassembled WGS sequence"/>
</dbReference>
<evidence type="ECO:0000313" key="4">
    <source>
        <dbReference type="Proteomes" id="UP000077037"/>
    </source>
</evidence>
<dbReference type="PANTHER" id="PTHR21198">
    <property type="entry name" value="GLUTAMATE RACEMASE"/>
    <property type="match status" value="1"/>
</dbReference>
<dbReference type="InterPro" id="IPR015942">
    <property type="entry name" value="Asp/Glu/hydantoin_racemase"/>
</dbReference>
<accession>A0A157NRN5</accession>
<dbReference type="InterPro" id="IPR004380">
    <property type="entry name" value="Asp_race"/>
</dbReference>
<evidence type="ECO:0000256" key="1">
    <source>
        <dbReference type="ARBA" id="ARBA00007847"/>
    </source>
</evidence>